<comment type="caution">
    <text evidence="2">The sequence shown here is derived from an EMBL/GenBank/DDBJ whole genome shotgun (WGS) entry which is preliminary data.</text>
</comment>
<evidence type="ECO:0000313" key="2">
    <source>
        <dbReference type="EMBL" id="CAI4213002.1"/>
    </source>
</evidence>
<reference evidence="2" key="1">
    <citation type="submission" date="2022-11" db="EMBL/GenBank/DDBJ databases">
        <authorList>
            <person name="Scott C."/>
            <person name="Bruce N."/>
        </authorList>
    </citation>
    <scope>NUCLEOTIDE SEQUENCE</scope>
</reference>
<sequence>MKPTSSPSFPEETKQPTAQNYDEVKINEAELLNKRHHLVVGKLKASGIGDARRILVVVLAITIIVVTMERPDVDENATRLKTAKDDPEVSNKVRCGVEEKTAATASYVSRWSESP</sequence>
<feature type="region of interest" description="Disordered" evidence="1">
    <location>
        <begin position="1"/>
        <end position="21"/>
    </location>
</feature>
<gene>
    <name evidence="2" type="ORF">PPNO1_LOCUS2753</name>
</gene>
<evidence type="ECO:0000313" key="3">
    <source>
        <dbReference type="Proteomes" id="UP000838763"/>
    </source>
</evidence>
<protein>
    <submittedName>
        <fullName evidence="2">Uncharacterized protein</fullName>
    </submittedName>
</protein>
<dbReference type="EMBL" id="CALLCH030000006">
    <property type="protein sequence ID" value="CAI4213002.1"/>
    <property type="molecule type" value="Genomic_DNA"/>
</dbReference>
<organism evidence="2 3">
    <name type="scientific">Parascedosporium putredinis</name>
    <dbReference type="NCBI Taxonomy" id="1442378"/>
    <lineage>
        <taxon>Eukaryota</taxon>
        <taxon>Fungi</taxon>
        <taxon>Dikarya</taxon>
        <taxon>Ascomycota</taxon>
        <taxon>Pezizomycotina</taxon>
        <taxon>Sordariomycetes</taxon>
        <taxon>Hypocreomycetidae</taxon>
        <taxon>Microascales</taxon>
        <taxon>Microascaceae</taxon>
        <taxon>Parascedosporium</taxon>
    </lineage>
</organism>
<accession>A0A9P1GZ53</accession>
<keyword evidence="3" id="KW-1185">Reference proteome</keyword>
<dbReference type="Proteomes" id="UP000838763">
    <property type="component" value="Unassembled WGS sequence"/>
</dbReference>
<name>A0A9P1GZ53_9PEZI</name>
<dbReference type="AlphaFoldDB" id="A0A9P1GZ53"/>
<proteinExistence type="predicted"/>
<evidence type="ECO:0000256" key="1">
    <source>
        <dbReference type="SAM" id="MobiDB-lite"/>
    </source>
</evidence>